<evidence type="ECO:0000313" key="6">
    <source>
        <dbReference type="EMBL" id="SEO62835.1"/>
    </source>
</evidence>
<feature type="domain" description="Aldehyde dehydrogenase" evidence="5">
    <location>
        <begin position="13"/>
        <end position="469"/>
    </location>
</feature>
<name>A0A1H8R8P9_9ACTN</name>
<dbReference type="PROSITE" id="PS00687">
    <property type="entry name" value="ALDEHYDE_DEHYDR_GLU"/>
    <property type="match status" value="1"/>
</dbReference>
<dbReference type="Gene3D" id="3.40.605.10">
    <property type="entry name" value="Aldehyde Dehydrogenase, Chain A, domain 1"/>
    <property type="match status" value="1"/>
</dbReference>
<dbReference type="GO" id="GO:0016620">
    <property type="term" value="F:oxidoreductase activity, acting on the aldehyde or oxo group of donors, NAD or NADP as acceptor"/>
    <property type="evidence" value="ECO:0007669"/>
    <property type="project" value="InterPro"/>
</dbReference>
<dbReference type="InterPro" id="IPR015590">
    <property type="entry name" value="Aldehyde_DH_dom"/>
</dbReference>
<dbReference type="InterPro" id="IPR016162">
    <property type="entry name" value="Ald_DH_N"/>
</dbReference>
<comment type="similarity">
    <text evidence="3">Belongs to the aldehyde dehydrogenase family.</text>
</comment>
<dbReference type="Gene3D" id="3.40.309.10">
    <property type="entry name" value="Aldehyde Dehydrogenase, Chain A, domain 2"/>
    <property type="match status" value="1"/>
</dbReference>
<organism evidence="6 7">
    <name type="scientific">Actinacidiphila rubida</name>
    <dbReference type="NCBI Taxonomy" id="310780"/>
    <lineage>
        <taxon>Bacteria</taxon>
        <taxon>Bacillati</taxon>
        <taxon>Actinomycetota</taxon>
        <taxon>Actinomycetes</taxon>
        <taxon>Kitasatosporales</taxon>
        <taxon>Streptomycetaceae</taxon>
        <taxon>Actinacidiphila</taxon>
    </lineage>
</organism>
<gene>
    <name evidence="6" type="ORF">SAMN05216267_103357</name>
</gene>
<feature type="region of interest" description="Disordered" evidence="4">
    <location>
        <begin position="471"/>
        <end position="504"/>
    </location>
</feature>
<dbReference type="SUPFAM" id="SSF53720">
    <property type="entry name" value="ALDH-like"/>
    <property type="match status" value="1"/>
</dbReference>
<dbReference type="CDD" id="cd07078">
    <property type="entry name" value="ALDH"/>
    <property type="match status" value="1"/>
</dbReference>
<keyword evidence="7" id="KW-1185">Reference proteome</keyword>
<reference evidence="6 7" key="1">
    <citation type="submission" date="2016-10" db="EMBL/GenBank/DDBJ databases">
        <authorList>
            <person name="de Groot N.N."/>
        </authorList>
    </citation>
    <scope>NUCLEOTIDE SEQUENCE [LARGE SCALE GENOMIC DNA]</scope>
    <source>
        <strain evidence="6 7">CGMCC 4.2026</strain>
    </source>
</reference>
<feature type="region of interest" description="Disordered" evidence="4">
    <location>
        <begin position="1"/>
        <end position="32"/>
    </location>
</feature>
<dbReference type="InterPro" id="IPR029510">
    <property type="entry name" value="Ald_DH_CS_GLU"/>
</dbReference>
<evidence type="ECO:0000259" key="5">
    <source>
        <dbReference type="Pfam" id="PF00171"/>
    </source>
</evidence>
<feature type="active site" evidence="2">
    <location>
        <position position="237"/>
    </location>
</feature>
<dbReference type="InterPro" id="IPR016161">
    <property type="entry name" value="Ald_DH/histidinol_DH"/>
</dbReference>
<dbReference type="EMBL" id="FODD01000033">
    <property type="protein sequence ID" value="SEO62835.1"/>
    <property type="molecule type" value="Genomic_DNA"/>
</dbReference>
<dbReference type="STRING" id="310780.SAMN05216267_103357"/>
<dbReference type="InterPro" id="IPR016163">
    <property type="entry name" value="Ald_DH_C"/>
</dbReference>
<dbReference type="Proteomes" id="UP000181951">
    <property type="component" value="Unassembled WGS sequence"/>
</dbReference>
<keyword evidence="1 3" id="KW-0560">Oxidoreductase</keyword>
<evidence type="ECO:0000256" key="1">
    <source>
        <dbReference type="ARBA" id="ARBA00023002"/>
    </source>
</evidence>
<evidence type="ECO:0000256" key="4">
    <source>
        <dbReference type="SAM" id="MobiDB-lite"/>
    </source>
</evidence>
<sequence>MTSRPHPSPATPRPLYDPATGEQFGTLPDTPAEQCAGIADRAAAAFPAWAGTAPRERAAHLRELAGRLRQDRDGLIERERRDAGKPVARIGGEVEFAARALEWFAGQTLQPAGEIHPGETGVRSYTDRIPLGVVAAIAPSNYPLLMASWKIAGALAHGNTVVVKPSPDTPRSVQALVGLADGILPPHVLSAVYGGAGTGRMLCELPQIAAVSFTGSTAAGRDVAARCAGSVKRVSLELGGKNPLIVFPDADLEAAAQATVEAFTGNTGQMCVGASRLVIHEHVHDAFVRRLLELTARRTIGPTDDPATDLGPLTTRAAQQRVHAAVEDAAGHGAKVHLPPGHDSLQPALPPTHTGGFYVTPVVLDDVPLTRPAWREELSGPVLSVTTFRTEAQALHLAHDTDYGLSASVWTTHAGRAEEFARRLRAGMVWVNTWGDTEEPVSVGGIGHSGYGRELGVRAADQYTHTRAVWIGTPHRPEPPQDPHPSVGRTHPGPLDADSARHDR</sequence>
<dbReference type="AlphaFoldDB" id="A0A1H8R8P9"/>
<dbReference type="PANTHER" id="PTHR11699">
    <property type="entry name" value="ALDEHYDE DEHYDROGENASE-RELATED"/>
    <property type="match status" value="1"/>
</dbReference>
<accession>A0A1H8R8P9</accession>
<dbReference type="RefSeq" id="WP_075017808.1">
    <property type="nucleotide sequence ID" value="NZ_FODD01000033.1"/>
</dbReference>
<protein>
    <submittedName>
        <fullName evidence="6">Aldehyde dehydrogenase (NAD+)/phenylacetaldehyde dehydrogenase</fullName>
    </submittedName>
</protein>
<proteinExistence type="inferred from homology"/>
<evidence type="ECO:0000313" key="7">
    <source>
        <dbReference type="Proteomes" id="UP000181951"/>
    </source>
</evidence>
<evidence type="ECO:0000256" key="2">
    <source>
        <dbReference type="PROSITE-ProRule" id="PRU10007"/>
    </source>
</evidence>
<feature type="compositionally biased region" description="Pro residues" evidence="4">
    <location>
        <begin position="1"/>
        <end position="12"/>
    </location>
</feature>
<evidence type="ECO:0000256" key="3">
    <source>
        <dbReference type="RuleBase" id="RU003345"/>
    </source>
</evidence>
<dbReference type="Pfam" id="PF00171">
    <property type="entry name" value="Aldedh"/>
    <property type="match status" value="1"/>
</dbReference>